<name>A0A914HXI7_GLORO</name>
<evidence type="ECO:0000256" key="3">
    <source>
        <dbReference type="ARBA" id="ARBA00023121"/>
    </source>
</evidence>
<dbReference type="SUPFAM" id="SSF50814">
    <property type="entry name" value="Lipocalins"/>
    <property type="match status" value="1"/>
</dbReference>
<dbReference type="Gene3D" id="2.40.128.20">
    <property type="match status" value="1"/>
</dbReference>
<dbReference type="WBParaSite" id="Gr19_v10_g495.t1">
    <property type="protein sequence ID" value="Gr19_v10_g495.t1"/>
    <property type="gene ID" value="Gr19_v10_g495"/>
</dbReference>
<organism evidence="4 5">
    <name type="scientific">Globodera rostochiensis</name>
    <name type="common">Golden nematode worm</name>
    <name type="synonym">Heterodera rostochiensis</name>
    <dbReference type="NCBI Taxonomy" id="31243"/>
    <lineage>
        <taxon>Eukaryota</taxon>
        <taxon>Metazoa</taxon>
        <taxon>Ecdysozoa</taxon>
        <taxon>Nematoda</taxon>
        <taxon>Chromadorea</taxon>
        <taxon>Rhabditida</taxon>
        <taxon>Tylenchina</taxon>
        <taxon>Tylenchomorpha</taxon>
        <taxon>Tylenchoidea</taxon>
        <taxon>Heteroderidae</taxon>
        <taxon>Heteroderinae</taxon>
        <taxon>Globodera</taxon>
    </lineage>
</organism>
<dbReference type="InterPro" id="IPR012674">
    <property type="entry name" value="Calycin"/>
</dbReference>
<dbReference type="AlphaFoldDB" id="A0A914HXI7"/>
<dbReference type="InterPro" id="IPR000463">
    <property type="entry name" value="Fatty_acid-bd"/>
</dbReference>
<evidence type="ECO:0000313" key="5">
    <source>
        <dbReference type="WBParaSite" id="Gr19_v10_g495.t1"/>
    </source>
</evidence>
<dbReference type="GO" id="GO:0008289">
    <property type="term" value="F:lipid binding"/>
    <property type="evidence" value="ECO:0007669"/>
    <property type="project" value="UniProtKB-KW"/>
</dbReference>
<dbReference type="InterPro" id="IPR040094">
    <property type="entry name" value="Lbp1-4"/>
</dbReference>
<protein>
    <submittedName>
        <fullName evidence="5">Uncharacterized protein</fullName>
    </submittedName>
</protein>
<reference evidence="5" key="1">
    <citation type="submission" date="2022-11" db="UniProtKB">
        <authorList>
            <consortium name="WormBaseParasite"/>
        </authorList>
    </citation>
    <scope>IDENTIFICATION</scope>
</reference>
<evidence type="ECO:0000313" key="4">
    <source>
        <dbReference type="Proteomes" id="UP000887572"/>
    </source>
</evidence>
<dbReference type="CDD" id="cd00742">
    <property type="entry name" value="FABP"/>
    <property type="match status" value="1"/>
</dbReference>
<dbReference type="PANTHER" id="PTHR22725">
    <property type="entry name" value="FATTY ACID-BINDING PROTEIN HOMOLOG 1-RELATED-RELATED"/>
    <property type="match status" value="1"/>
</dbReference>
<dbReference type="PRINTS" id="PR00178">
    <property type="entry name" value="FATTYACIDBP"/>
</dbReference>
<proteinExistence type="inferred from homology"/>
<dbReference type="PANTHER" id="PTHR22725:SF9">
    <property type="entry name" value="FATTY ACID-BINDING PROTEIN HOMOLOG 3"/>
    <property type="match status" value="1"/>
</dbReference>
<accession>A0A914HXI7</accession>
<keyword evidence="2" id="KW-0813">Transport</keyword>
<dbReference type="Proteomes" id="UP000887572">
    <property type="component" value="Unplaced"/>
</dbReference>
<keyword evidence="3" id="KW-0446">Lipid-binding</keyword>
<comment type="similarity">
    <text evidence="1">Belongs to the calycin superfamily. Fatty-acid binding protein (FABP) family.</text>
</comment>
<keyword evidence="4" id="KW-1185">Reference proteome</keyword>
<sequence>MSVFCKIWHRSGVGNWLETERQLLIHNMAKEIPNKFLGKFILEKNEKFDEYLASKGVSWIQRRMICQATDAKTFEKSSSGQFKYNVYDENPEKKSSWQGWAIGETFIGIGLDGKQRKITFGLEDNGNTLTERHLLLENTKGTAEVYRYSVDDNDNLVLTFSNEGITARRFFKRVK</sequence>
<evidence type="ECO:0000256" key="1">
    <source>
        <dbReference type="ARBA" id="ARBA00008390"/>
    </source>
</evidence>
<evidence type="ECO:0000256" key="2">
    <source>
        <dbReference type="ARBA" id="ARBA00022448"/>
    </source>
</evidence>